<dbReference type="RefSeq" id="WP_100609304.1">
    <property type="nucleotide sequence ID" value="NZ_CP024962.1"/>
</dbReference>
<reference evidence="3 4" key="1">
    <citation type="submission" date="2017-11" db="EMBL/GenBank/DDBJ databases">
        <title>Genome sequence of Entomoplasma freundtii BARC 318 (ATCC 51999).</title>
        <authorList>
            <person name="Lo W.-S."/>
            <person name="Gasparich G.E."/>
            <person name="Kuo C.-H."/>
        </authorList>
    </citation>
    <scope>NUCLEOTIDE SEQUENCE [LARGE SCALE GENOMIC DNA]</scope>
    <source>
        <strain evidence="3 4">BARC 318</strain>
    </source>
</reference>
<dbReference type="Pfam" id="PF21516">
    <property type="entry name" value="YqeH-like_C"/>
    <property type="match status" value="1"/>
</dbReference>
<evidence type="ECO:0000259" key="2">
    <source>
        <dbReference type="Pfam" id="PF21516"/>
    </source>
</evidence>
<dbReference type="InterPro" id="IPR048422">
    <property type="entry name" value="NOA1/YqeH-like_C"/>
</dbReference>
<gene>
    <name evidence="3" type="primary">yqeH</name>
    <name evidence="3" type="ORF">EFREU_v1c03270</name>
</gene>
<proteinExistence type="predicted"/>
<feature type="domain" description="EngC GTPase" evidence="1">
    <location>
        <begin position="94"/>
        <end position="219"/>
    </location>
</feature>
<dbReference type="AlphaFoldDB" id="A0A2K8NUP9"/>
<organism evidence="3 4">
    <name type="scientific">Entomoplasma freundtii</name>
    <dbReference type="NCBI Taxonomy" id="74700"/>
    <lineage>
        <taxon>Bacteria</taxon>
        <taxon>Bacillati</taxon>
        <taxon>Mycoplasmatota</taxon>
        <taxon>Mollicutes</taxon>
        <taxon>Entomoplasmatales</taxon>
        <taxon>Entomoplasmataceae</taxon>
        <taxon>Entomoplasma</taxon>
    </lineage>
</organism>
<name>A0A2K8NUP9_9MOLU</name>
<keyword evidence="4" id="KW-1185">Reference proteome</keyword>
<dbReference type="OrthoDB" id="9773841at2"/>
<protein>
    <submittedName>
        <fullName evidence="3">GTP-binding protein YqeH</fullName>
    </submittedName>
</protein>
<dbReference type="InterPro" id="IPR027417">
    <property type="entry name" value="P-loop_NTPase"/>
</dbReference>
<evidence type="ECO:0000259" key="1">
    <source>
        <dbReference type="Pfam" id="PF03193"/>
    </source>
</evidence>
<dbReference type="PANTHER" id="PTHR46434:SF1">
    <property type="entry name" value="GENETIC INTERACTOR OF PROHIBITINS 3, MITOCHONDRIAL"/>
    <property type="match status" value="1"/>
</dbReference>
<dbReference type="InterPro" id="IPR050896">
    <property type="entry name" value="Mito_lipid_metab_GTPase"/>
</dbReference>
<dbReference type="KEGG" id="efr:EFREU_v1c03270"/>
<dbReference type="InterPro" id="IPR010914">
    <property type="entry name" value="RsgA_GTPase_dom"/>
</dbReference>
<dbReference type="CDD" id="cd01855">
    <property type="entry name" value="YqeH"/>
    <property type="match status" value="1"/>
</dbReference>
<accession>A0A2K8NUP9</accession>
<evidence type="ECO:0000313" key="4">
    <source>
        <dbReference type="Proteomes" id="UP000232222"/>
    </source>
</evidence>
<dbReference type="PANTHER" id="PTHR46434">
    <property type="entry name" value="GENETIC INTERACTOR OF PROHIBITINS 3, MITOCHONDRIAL"/>
    <property type="match status" value="1"/>
</dbReference>
<feature type="domain" description="NOA1/YqeH-like C-terminal" evidence="2">
    <location>
        <begin position="274"/>
        <end position="345"/>
    </location>
</feature>
<dbReference type="EMBL" id="CP024962">
    <property type="protein sequence ID" value="ATZ16353.1"/>
    <property type="molecule type" value="Genomic_DNA"/>
</dbReference>
<sequence length="372" mass="43289">MKCHGCGADLQNLHQSKIGYSEKLTNQYCLRCFKMKHYKVVIPQEITPAQFTEQLASLLVKPNELKHRLFYYVIDIFDIELSRNHYLETLLANEKVTILVNKVDLMPKAVKRLKLQKYFQDLFATSPLTNYQVFLVSKNNTNSLKFLQKQLEKQNTNEQYFIGHSNVGKSSLINALLKQNKQSENLVTAPSFHTTLNFLPVKINDYLTIIDTPGLNREDAWNYYVTPNDLKYLHFQKELLQYTYQIESGQSLIIGGLISVNFSFPAEQKIDLHYYAYQHLDIHRTKTNKSNDYLQKHQLELHPEPQAELINNHFLTYQPKIDVKTKRFDLSLGNLGWINVPNIPKLNITVSTNINLPSRSFQNLLTVRKPLV</sequence>
<dbReference type="Pfam" id="PF03193">
    <property type="entry name" value="RsgA_GTPase"/>
    <property type="match status" value="1"/>
</dbReference>
<evidence type="ECO:0000313" key="3">
    <source>
        <dbReference type="EMBL" id="ATZ16353.1"/>
    </source>
</evidence>
<dbReference type="Proteomes" id="UP000232222">
    <property type="component" value="Chromosome"/>
</dbReference>
<dbReference type="GO" id="GO:0005525">
    <property type="term" value="F:GTP binding"/>
    <property type="evidence" value="ECO:0007669"/>
    <property type="project" value="InterPro"/>
</dbReference>
<dbReference type="SUPFAM" id="SSF52540">
    <property type="entry name" value="P-loop containing nucleoside triphosphate hydrolases"/>
    <property type="match status" value="1"/>
</dbReference>
<dbReference type="Gene3D" id="3.40.50.300">
    <property type="entry name" value="P-loop containing nucleotide triphosphate hydrolases"/>
    <property type="match status" value="1"/>
</dbReference>
<dbReference type="GO" id="GO:0003924">
    <property type="term" value="F:GTPase activity"/>
    <property type="evidence" value="ECO:0007669"/>
    <property type="project" value="InterPro"/>
</dbReference>